<dbReference type="InterPro" id="IPR011990">
    <property type="entry name" value="TPR-like_helical_dom_sf"/>
</dbReference>
<feature type="compositionally biased region" description="Basic and acidic residues" evidence="4">
    <location>
        <begin position="500"/>
        <end position="516"/>
    </location>
</feature>
<dbReference type="GO" id="GO:0045717">
    <property type="term" value="P:negative regulation of fatty acid biosynthetic process"/>
    <property type="evidence" value="ECO:0007669"/>
    <property type="project" value="TreeGrafter"/>
</dbReference>
<feature type="region of interest" description="Disordered" evidence="4">
    <location>
        <begin position="470"/>
        <end position="542"/>
    </location>
</feature>
<dbReference type="PANTHER" id="PTHR15574:SF40">
    <property type="entry name" value="WD AND TETRATRICOPEPTIDE REPEATS PROTEIN 1"/>
    <property type="match status" value="1"/>
</dbReference>
<dbReference type="Pfam" id="PF00400">
    <property type="entry name" value="WD40"/>
    <property type="match status" value="3"/>
</dbReference>
<dbReference type="InterPro" id="IPR001680">
    <property type="entry name" value="WD40_rpt"/>
</dbReference>
<dbReference type="GO" id="GO:0005737">
    <property type="term" value="C:cytoplasm"/>
    <property type="evidence" value="ECO:0007669"/>
    <property type="project" value="TreeGrafter"/>
</dbReference>
<evidence type="ECO:0000256" key="2">
    <source>
        <dbReference type="ARBA" id="ARBA00022737"/>
    </source>
</evidence>
<dbReference type="PANTHER" id="PTHR15574">
    <property type="entry name" value="WD REPEAT DOMAIN-CONTAINING FAMILY"/>
    <property type="match status" value="1"/>
</dbReference>
<evidence type="ECO:0000313" key="5">
    <source>
        <dbReference type="EMBL" id="LAC21945.1"/>
    </source>
</evidence>
<dbReference type="SMART" id="SM00028">
    <property type="entry name" value="TPR"/>
    <property type="match status" value="3"/>
</dbReference>
<dbReference type="InterPro" id="IPR036322">
    <property type="entry name" value="WD40_repeat_dom_sf"/>
</dbReference>
<dbReference type="GO" id="GO:0080008">
    <property type="term" value="C:Cul4-RING E3 ubiquitin ligase complex"/>
    <property type="evidence" value="ECO:0007669"/>
    <property type="project" value="TreeGrafter"/>
</dbReference>
<evidence type="ECO:0000256" key="3">
    <source>
        <dbReference type="PROSITE-ProRule" id="PRU00221"/>
    </source>
</evidence>
<evidence type="ECO:0000256" key="1">
    <source>
        <dbReference type="ARBA" id="ARBA00022574"/>
    </source>
</evidence>
<dbReference type="InterPro" id="IPR019734">
    <property type="entry name" value="TPR_rpt"/>
</dbReference>
<dbReference type="SUPFAM" id="SSF48452">
    <property type="entry name" value="TPR-like"/>
    <property type="match status" value="1"/>
</dbReference>
<feature type="compositionally biased region" description="Acidic residues" evidence="4">
    <location>
        <begin position="480"/>
        <end position="490"/>
    </location>
</feature>
<dbReference type="InterPro" id="IPR019775">
    <property type="entry name" value="WD40_repeat_CS"/>
</dbReference>
<dbReference type="Gene3D" id="2.130.10.10">
    <property type="entry name" value="YVTN repeat-like/Quinoprotein amine dehydrogenase"/>
    <property type="match status" value="3"/>
</dbReference>
<dbReference type="Gene3D" id="1.25.40.10">
    <property type="entry name" value="Tetratricopeptide repeat domain"/>
    <property type="match status" value="1"/>
</dbReference>
<organism evidence="5">
    <name type="scientific">Hirondellea gigas</name>
    <dbReference type="NCBI Taxonomy" id="1518452"/>
    <lineage>
        <taxon>Eukaryota</taxon>
        <taxon>Metazoa</taxon>
        <taxon>Ecdysozoa</taxon>
        <taxon>Arthropoda</taxon>
        <taxon>Crustacea</taxon>
        <taxon>Multicrustacea</taxon>
        <taxon>Malacostraca</taxon>
        <taxon>Eumalacostraca</taxon>
        <taxon>Peracarida</taxon>
        <taxon>Amphipoda</taxon>
        <taxon>Amphilochidea</taxon>
        <taxon>Lysianassida</taxon>
        <taxon>Lysianassidira</taxon>
        <taxon>Lysianassoidea</taxon>
        <taxon>Lysianassidae</taxon>
        <taxon>Hirondellea</taxon>
    </lineage>
</organism>
<dbReference type="EMBL" id="IACT01002678">
    <property type="protein sequence ID" value="LAC21945.1"/>
    <property type="molecule type" value="mRNA"/>
</dbReference>
<keyword evidence="2" id="KW-0677">Repeat</keyword>
<keyword evidence="1 3" id="KW-0853">WD repeat</keyword>
<feature type="repeat" description="WD" evidence="3">
    <location>
        <begin position="577"/>
        <end position="602"/>
    </location>
</feature>
<reference evidence="5" key="1">
    <citation type="submission" date="2017-11" db="EMBL/GenBank/DDBJ databases">
        <title>The sensing device of the deep-sea amphipod.</title>
        <authorList>
            <person name="Kobayashi H."/>
            <person name="Nagahama T."/>
            <person name="Arai W."/>
            <person name="Sasagawa Y."/>
            <person name="Umeda M."/>
            <person name="Hayashi T."/>
            <person name="Nikaido I."/>
            <person name="Watanabe H."/>
            <person name="Oguri K."/>
            <person name="Kitazato H."/>
            <person name="Fujioka K."/>
            <person name="Kido Y."/>
            <person name="Takami H."/>
        </authorList>
    </citation>
    <scope>NUCLEOTIDE SEQUENCE</scope>
    <source>
        <tissue evidence="5">Whole body</tissue>
    </source>
</reference>
<proteinExistence type="evidence at transcript level"/>
<dbReference type="PROSITE" id="PS00678">
    <property type="entry name" value="WD_REPEATS_1"/>
    <property type="match status" value="1"/>
</dbReference>
<feature type="repeat" description="WD" evidence="3">
    <location>
        <begin position="43"/>
        <end position="84"/>
    </location>
</feature>
<sequence length="695" mass="78161">MNLFNILEDRRVGGSGVRHRDWNRTQIDPHQSLIRRMALAGVLEGHRGCVNRLAWSSDGSYLASVSDDRQVLLWELHSQKQIHAIPSGHSQNIFGVQFIPGTCNQRIATGAMDFEVRLHAIADMNQNHHSSSNKTVEFLCHVDRIKDIQTSQHDPFMFWSVSEDGTSRQFDLREKHSCKCDGKCSNVFVDFRQPTIIELKGFSFNPIHPMFVVFACGDQFVRVIDRRIIRKDSSGSSECVSEFAPSHLLNRSSSSSSVHSTYVQYSRDGSQILTSYHGEHVYLFDHYGNENSPISFKRVVHRNGFSNGMLSSRANLLKNQGNDAFSAQQFSSAISKYNAAILEASHKAVLYSNRAAAYLKRGWHSDAEMALKDCDTALKFDESHMKSHYRRIQALNALGKHTLAVEAAESAKSMFPDLDDFIRLAEESQEKFREKQETDERVRQRRSEDSFIRISRNRGEFVSRGFRNLFSGSQSRNENPDDNESDEDVMSSESTPNANENKEEKESTENEDHSMETLEESSSSSSSKSSHDTVRRIQNGKIGSRRLRKIARKSDIIQRFVGHCNMQTDIKEATFFGGYIISGSDDGFIYIWNKRTGEIVNIIKASDGHVINCCQPHPTVPILASSGIENVVKLWSPTGLEPSSPTLLESWQDKMSKNQETLARGVAGIQVDASSFFAYIRAVIAAQSPSASSSS</sequence>
<evidence type="ECO:0000256" key="4">
    <source>
        <dbReference type="SAM" id="MobiDB-lite"/>
    </source>
</evidence>
<dbReference type="InterPro" id="IPR015943">
    <property type="entry name" value="WD40/YVTN_repeat-like_dom_sf"/>
</dbReference>
<accession>A0A6A7FV73</accession>
<protein>
    <submittedName>
        <fullName evidence="5">WD repeat protein iqw1-like</fullName>
    </submittedName>
</protein>
<dbReference type="InterPro" id="IPR045151">
    <property type="entry name" value="DCAF8"/>
</dbReference>
<name>A0A6A7FV73_9CRUS</name>
<dbReference type="SMART" id="SM00320">
    <property type="entry name" value="WD40"/>
    <property type="match status" value="7"/>
</dbReference>
<dbReference type="PROSITE" id="PS50082">
    <property type="entry name" value="WD_REPEATS_2"/>
    <property type="match status" value="2"/>
</dbReference>
<dbReference type="AlphaFoldDB" id="A0A6A7FV73"/>
<dbReference type="PROSITE" id="PS50294">
    <property type="entry name" value="WD_REPEATS_REGION"/>
    <property type="match status" value="1"/>
</dbReference>
<dbReference type="SUPFAM" id="SSF50978">
    <property type="entry name" value="WD40 repeat-like"/>
    <property type="match status" value="1"/>
</dbReference>